<dbReference type="Gene3D" id="2.60.120.260">
    <property type="entry name" value="Galactose-binding domain-like"/>
    <property type="match status" value="1"/>
</dbReference>
<proteinExistence type="predicted"/>
<dbReference type="AlphaFoldDB" id="A0A644WPM2"/>
<evidence type="ECO:0000313" key="1">
    <source>
        <dbReference type="EMBL" id="MPM05629.1"/>
    </source>
</evidence>
<dbReference type="EMBL" id="VSSQ01001150">
    <property type="protein sequence ID" value="MPM05629.1"/>
    <property type="molecule type" value="Genomic_DNA"/>
</dbReference>
<protein>
    <submittedName>
        <fullName evidence="1">Uncharacterized protein</fullName>
    </submittedName>
</protein>
<organism evidence="1">
    <name type="scientific">bioreactor metagenome</name>
    <dbReference type="NCBI Taxonomy" id="1076179"/>
    <lineage>
        <taxon>unclassified sequences</taxon>
        <taxon>metagenomes</taxon>
        <taxon>ecological metagenomes</taxon>
    </lineage>
</organism>
<dbReference type="InterPro" id="IPR008979">
    <property type="entry name" value="Galactose-bd-like_sf"/>
</dbReference>
<sequence length="258" mass="29060">MHIEIQDKDRNVLGKSVDSGYGCALVHQAAYNEGDQIVIHVPVSGLYSIQLDETLGSHVVYLEREARYAIPLQPALRTCYPAQAFLGSVHLLTLAKVEQTSRRNLALNPYDHHHTQGIFPHAKANVETRGEMVFAARNAIDGNHANHSHGNYPFESWGINRDPKAELTLDFGRPVRIDEIRLTLRADWPHDSWWTEASVTDDTGETYTLALQKDALPQRFPIKEKVVTSLTLHDLKKDERDPSPFPALTQIEVWGVEA</sequence>
<comment type="caution">
    <text evidence="1">The sequence shown here is derived from an EMBL/GenBank/DDBJ whole genome shotgun (WGS) entry which is preliminary data.</text>
</comment>
<name>A0A644WPM2_9ZZZZ</name>
<gene>
    <name evidence="1" type="ORF">SDC9_51919</name>
</gene>
<reference evidence="1" key="1">
    <citation type="submission" date="2019-08" db="EMBL/GenBank/DDBJ databases">
        <authorList>
            <person name="Kucharzyk K."/>
            <person name="Murdoch R.W."/>
            <person name="Higgins S."/>
            <person name="Loffler F."/>
        </authorList>
    </citation>
    <scope>NUCLEOTIDE SEQUENCE</scope>
</reference>
<accession>A0A644WPM2</accession>
<dbReference type="SUPFAM" id="SSF49785">
    <property type="entry name" value="Galactose-binding domain-like"/>
    <property type="match status" value="1"/>
</dbReference>